<dbReference type="EMBL" id="JBHFFA010000002">
    <property type="protein sequence ID" value="KAL2644167.1"/>
    <property type="molecule type" value="Genomic_DNA"/>
</dbReference>
<dbReference type="Proteomes" id="UP001605036">
    <property type="component" value="Unassembled WGS sequence"/>
</dbReference>
<name>A0ABD1ZBZ3_9MARC</name>
<keyword evidence="2" id="KW-1185">Reference proteome</keyword>
<gene>
    <name evidence="1" type="ORF">R1flu_011754</name>
</gene>
<protein>
    <recommendedName>
        <fullName evidence="3">LAGLIDADG homing endonuclease</fullName>
    </recommendedName>
</protein>
<accession>A0ABD1ZBZ3</accession>
<sequence>MKVRELSGHLEQGVSLPKKYKYYGKLGAWTSEVWREVYKLPKTSPESYIMKGKVQFSELQVLKLMKGDKWQSKSGVLIEQVKGTPDFIQFCQLLNPVFASVRPKHFQHNQLAFYHYAWLAISDPSSPMLD</sequence>
<evidence type="ECO:0000313" key="2">
    <source>
        <dbReference type="Proteomes" id="UP001605036"/>
    </source>
</evidence>
<reference evidence="1 2" key="1">
    <citation type="submission" date="2024-09" db="EMBL/GenBank/DDBJ databases">
        <title>Chromosome-scale assembly of Riccia fluitans.</title>
        <authorList>
            <person name="Paukszto L."/>
            <person name="Sawicki J."/>
            <person name="Karawczyk K."/>
            <person name="Piernik-Szablinska J."/>
            <person name="Szczecinska M."/>
            <person name="Mazdziarz M."/>
        </authorList>
    </citation>
    <scope>NUCLEOTIDE SEQUENCE [LARGE SCALE GENOMIC DNA]</scope>
    <source>
        <strain evidence="1">Rf_01</strain>
        <tissue evidence="1">Aerial parts of the thallus</tissue>
    </source>
</reference>
<dbReference type="AlphaFoldDB" id="A0ABD1ZBZ3"/>
<comment type="caution">
    <text evidence="1">The sequence shown here is derived from an EMBL/GenBank/DDBJ whole genome shotgun (WGS) entry which is preliminary data.</text>
</comment>
<organism evidence="1 2">
    <name type="scientific">Riccia fluitans</name>
    <dbReference type="NCBI Taxonomy" id="41844"/>
    <lineage>
        <taxon>Eukaryota</taxon>
        <taxon>Viridiplantae</taxon>
        <taxon>Streptophyta</taxon>
        <taxon>Embryophyta</taxon>
        <taxon>Marchantiophyta</taxon>
        <taxon>Marchantiopsida</taxon>
        <taxon>Marchantiidae</taxon>
        <taxon>Marchantiales</taxon>
        <taxon>Ricciaceae</taxon>
        <taxon>Riccia</taxon>
    </lineage>
</organism>
<evidence type="ECO:0008006" key="3">
    <source>
        <dbReference type="Google" id="ProtNLM"/>
    </source>
</evidence>
<proteinExistence type="predicted"/>
<evidence type="ECO:0000313" key="1">
    <source>
        <dbReference type="EMBL" id="KAL2644167.1"/>
    </source>
</evidence>